<accession>A0A8J5X7K5</accession>
<dbReference type="Pfam" id="PF00226">
    <property type="entry name" value="DnaJ"/>
    <property type="match status" value="1"/>
</dbReference>
<dbReference type="SMART" id="SM00271">
    <property type="entry name" value="DnaJ"/>
    <property type="match status" value="1"/>
</dbReference>
<dbReference type="PANTHER" id="PTHR44094">
    <property type="entry name" value="DNAJ HEAT SHOCK N-TERMINAL DOMAIN-CONTAINING PROTEIN"/>
    <property type="match status" value="1"/>
</dbReference>
<feature type="compositionally biased region" description="Gly residues" evidence="1">
    <location>
        <begin position="391"/>
        <end position="400"/>
    </location>
</feature>
<dbReference type="PROSITE" id="PS50076">
    <property type="entry name" value="DNAJ_2"/>
    <property type="match status" value="1"/>
</dbReference>
<name>A0A8J5X7K5_DIALT</name>
<dbReference type="InterPro" id="IPR001623">
    <property type="entry name" value="DnaJ_domain"/>
</dbReference>
<comment type="caution">
    <text evidence="3">The sequence shown here is derived from an EMBL/GenBank/DDBJ whole genome shotgun (WGS) entry which is preliminary data.</text>
</comment>
<dbReference type="OrthoDB" id="552049at2759"/>
<feature type="region of interest" description="Disordered" evidence="1">
    <location>
        <begin position="888"/>
        <end position="921"/>
    </location>
</feature>
<evidence type="ECO:0000259" key="2">
    <source>
        <dbReference type="PROSITE" id="PS50076"/>
    </source>
</evidence>
<dbReference type="InterPro" id="IPR052423">
    <property type="entry name" value="EMIR"/>
</dbReference>
<dbReference type="EMBL" id="JAGTXO010000034">
    <property type="protein sequence ID" value="KAG8460186.1"/>
    <property type="molecule type" value="Genomic_DNA"/>
</dbReference>
<feature type="compositionally biased region" description="Low complexity" evidence="1">
    <location>
        <begin position="401"/>
        <end position="417"/>
    </location>
</feature>
<keyword evidence="4" id="KW-1185">Reference proteome</keyword>
<feature type="domain" description="J" evidence="2">
    <location>
        <begin position="436"/>
        <end position="501"/>
    </location>
</feature>
<dbReference type="InterPro" id="IPR026894">
    <property type="entry name" value="DnaJ_X"/>
</dbReference>
<dbReference type="AlphaFoldDB" id="A0A8J5X7K5"/>
<evidence type="ECO:0000256" key="1">
    <source>
        <dbReference type="SAM" id="MobiDB-lite"/>
    </source>
</evidence>
<dbReference type="Proteomes" id="UP000751190">
    <property type="component" value="Unassembled WGS sequence"/>
</dbReference>
<evidence type="ECO:0000313" key="3">
    <source>
        <dbReference type="EMBL" id="KAG8460186.1"/>
    </source>
</evidence>
<dbReference type="SUPFAM" id="SSF46565">
    <property type="entry name" value="Chaperone J-domain"/>
    <property type="match status" value="1"/>
</dbReference>
<dbReference type="PANTHER" id="PTHR44094:SF8">
    <property type="entry name" value="DNAJ HEAT SHOCK N-TERMINAL DOMAIN-CONTAINING PROTEIN-RELATED"/>
    <property type="match status" value="1"/>
</dbReference>
<evidence type="ECO:0000313" key="4">
    <source>
        <dbReference type="Proteomes" id="UP000751190"/>
    </source>
</evidence>
<feature type="region of interest" description="Disordered" evidence="1">
    <location>
        <begin position="388"/>
        <end position="417"/>
    </location>
</feature>
<proteinExistence type="predicted"/>
<gene>
    <name evidence="3" type="ORF">KFE25_004434</name>
</gene>
<sequence>MPSVATLRELLRERGLPTEGYAEKGEMVAALVDAGLARAELDAIDARDAAARRARDDAAAAAAAEAARGAAEVAARKAYAAQLKGSLASLARGAHLPSPRPLPPGLLRALACDDDDGGAGGAGGGAGAAAHAPSTSAAVWGSLMMCAPPALPALCDLGLSPPSLASLGLAPAAAVRYPLVRVPDRERAAHARRAAAAAAGMAERTAAGAVGPARVLGELSVGALLGDVASASAALFGDALGARPRDALAGAACGASQIAKGVAAGTLGLVTAPVRGAREGGLAGFAEGLGRGLVGAVALPAAGVAVAAVQLGWGVAGTPEAVVRACAGQSWDAQLGRWAAYSLPQELADVRTLGDRRELLARLAERLAAADAAGSVAAAERARRGAARGAAVGGGGGGVSGSARASGASASGPSGPASAAAAAAAAATGRSVASRAHYDTLGVEPGASGAEIRRAYYTRAREAHPDKRPGDEAAAAEFQRLSAAYQTLSSPQQRALYDELGEAADGAARDGAAGAAAVDASVFFAVLFGSEQFDYLTGQFALAAATQLGIDAAMHPAALAARHAAGDAADAAELQRRGGTHWGAHSYGRTARVGVALGLAQRAREVEVAAKLSVLLAPHADAAADAAACGGGGGGAAGLAAAGFESFWRGEARRLAAVAFGRPLLLELADAYAVAARAWLGTRAGATPAGLADALGAALDGSRAALAHRADVASAALGATTAAARVAVTAAAAEEAAGGPAGGLAAAWAEAFAPGAPAHGSAGVSAGAAAVRAALPALLKAAWAISALDVRATALGACERLLGDTAVSPARRAGRASALLRLAAIFREVGADDGAAGAPAAGALAPPRTTALAAPAAERERALARIDAECARAKEAIEGAVTRTVLRAAERARERRDATEEREARARDERHTAPEGPRADE</sequence>
<dbReference type="Pfam" id="PF14308">
    <property type="entry name" value="DnaJ-X"/>
    <property type="match status" value="1"/>
</dbReference>
<dbReference type="Gene3D" id="1.10.287.110">
    <property type="entry name" value="DnaJ domain"/>
    <property type="match status" value="1"/>
</dbReference>
<dbReference type="InterPro" id="IPR036869">
    <property type="entry name" value="J_dom_sf"/>
</dbReference>
<protein>
    <recommendedName>
        <fullName evidence="2">J domain-containing protein</fullName>
    </recommendedName>
</protein>
<dbReference type="CDD" id="cd06257">
    <property type="entry name" value="DnaJ"/>
    <property type="match status" value="1"/>
</dbReference>
<reference evidence="3" key="1">
    <citation type="submission" date="2021-05" db="EMBL/GenBank/DDBJ databases">
        <title>The genome of the haptophyte Pavlova lutheri (Diacronema luteri, Pavlovales) - a model for lipid biosynthesis in eukaryotic algae.</title>
        <authorList>
            <person name="Hulatt C.J."/>
            <person name="Posewitz M.C."/>
        </authorList>
    </citation>
    <scope>NUCLEOTIDE SEQUENCE</scope>
    <source>
        <strain evidence="3">NIVA-4/92</strain>
    </source>
</reference>
<dbReference type="PRINTS" id="PR00625">
    <property type="entry name" value="JDOMAIN"/>
</dbReference>
<organism evidence="3 4">
    <name type="scientific">Diacronema lutheri</name>
    <name type="common">Unicellular marine alga</name>
    <name type="synonym">Monochrysis lutheri</name>
    <dbReference type="NCBI Taxonomy" id="2081491"/>
    <lineage>
        <taxon>Eukaryota</taxon>
        <taxon>Haptista</taxon>
        <taxon>Haptophyta</taxon>
        <taxon>Pavlovophyceae</taxon>
        <taxon>Pavlovales</taxon>
        <taxon>Pavlovaceae</taxon>
        <taxon>Diacronema</taxon>
    </lineage>
</organism>